<keyword evidence="4" id="KW-1185">Reference proteome</keyword>
<dbReference type="AlphaFoldDB" id="A0A9W6CJI6"/>
<name>A0A9W6CJI6_XANFL</name>
<reference evidence="1" key="1">
    <citation type="submission" date="2022-12" db="EMBL/GenBank/DDBJ databases">
        <title>Reference genome sequencing for broad-spectrum identification of bacterial and archaeal isolates by mass spectrometry.</title>
        <authorList>
            <person name="Sekiguchi Y."/>
            <person name="Tourlousse D.M."/>
        </authorList>
    </citation>
    <scope>NUCLEOTIDE SEQUENCE</scope>
    <source>
        <strain evidence="1">301</strain>
    </source>
</reference>
<dbReference type="EMBL" id="JAVDPY010000001">
    <property type="protein sequence ID" value="MDR6332362.1"/>
    <property type="molecule type" value="Genomic_DNA"/>
</dbReference>
<evidence type="ECO:0000313" key="3">
    <source>
        <dbReference type="Proteomes" id="UP001144397"/>
    </source>
</evidence>
<evidence type="ECO:0000313" key="4">
    <source>
        <dbReference type="Proteomes" id="UP001245370"/>
    </source>
</evidence>
<dbReference type="EMBL" id="BSDO01000002">
    <property type="protein sequence ID" value="GLI21889.1"/>
    <property type="molecule type" value="Genomic_DNA"/>
</dbReference>
<proteinExistence type="predicted"/>
<evidence type="ECO:0000313" key="2">
    <source>
        <dbReference type="EMBL" id="MDR6332362.1"/>
    </source>
</evidence>
<dbReference type="Proteomes" id="UP001144397">
    <property type="component" value="Unassembled WGS sequence"/>
</dbReference>
<gene>
    <name evidence="2" type="ORF">GGQ86_000809</name>
    <name evidence="1" type="ORF">XFLAVUS301_15630</name>
</gene>
<comment type="caution">
    <text evidence="1">The sequence shown here is derived from an EMBL/GenBank/DDBJ whole genome shotgun (WGS) entry which is preliminary data.</text>
</comment>
<organism evidence="1 3">
    <name type="scientific">Xanthobacter flavus</name>
    <dbReference type="NCBI Taxonomy" id="281"/>
    <lineage>
        <taxon>Bacteria</taxon>
        <taxon>Pseudomonadati</taxon>
        <taxon>Pseudomonadota</taxon>
        <taxon>Alphaproteobacteria</taxon>
        <taxon>Hyphomicrobiales</taxon>
        <taxon>Xanthobacteraceae</taxon>
        <taxon>Xanthobacter</taxon>
    </lineage>
</organism>
<protein>
    <submittedName>
        <fullName evidence="1">Uncharacterized protein</fullName>
    </submittedName>
</protein>
<evidence type="ECO:0000313" key="1">
    <source>
        <dbReference type="EMBL" id="GLI21889.1"/>
    </source>
</evidence>
<dbReference type="GeneID" id="95762354"/>
<reference evidence="2 4" key="2">
    <citation type="submission" date="2023-07" db="EMBL/GenBank/DDBJ databases">
        <title>Genomic Encyclopedia of Type Strains, Phase IV (KMG-IV): sequencing the most valuable type-strain genomes for metagenomic binning, comparative biology and taxonomic classification.</title>
        <authorList>
            <person name="Goeker M."/>
        </authorList>
    </citation>
    <scope>NUCLEOTIDE SEQUENCE [LARGE SCALE GENOMIC DNA]</scope>
    <source>
        <strain evidence="2 4">DSM 338</strain>
    </source>
</reference>
<dbReference type="Proteomes" id="UP001245370">
    <property type="component" value="Unassembled WGS sequence"/>
</dbReference>
<accession>A0A9W6CJI6</accession>
<dbReference type="RefSeq" id="WP_281806822.1">
    <property type="nucleotide sequence ID" value="NZ_BSDO01000002.1"/>
</dbReference>
<sequence>MSYDDYLSIHGRKLGVTRSAPTKLVLDGVEQPPVTGAGEVVTTGGNQLLDGAFTFIAMQPTVGATYAATADGTGTGQVAGAVSMAQATSDDVNKIITLPNPLTGTKFLVLLPAATGYELRSHSPATVSINGGSGANAESAIPAGALVVIWCTGAAKWQGFTIAANGTVAGIEAAAA</sequence>